<feature type="transmembrane region" description="Helical" evidence="1">
    <location>
        <begin position="186"/>
        <end position="207"/>
    </location>
</feature>
<dbReference type="AlphaFoldDB" id="A0A7S0RVC1"/>
<keyword evidence="1" id="KW-0812">Transmembrane</keyword>
<keyword evidence="1" id="KW-1133">Transmembrane helix</keyword>
<dbReference type="EMBL" id="HBFB01023549">
    <property type="protein sequence ID" value="CAD8687114.1"/>
    <property type="molecule type" value="Transcribed_RNA"/>
</dbReference>
<proteinExistence type="predicted"/>
<evidence type="ECO:0000256" key="2">
    <source>
        <dbReference type="SAM" id="SignalP"/>
    </source>
</evidence>
<feature type="chain" id="PRO_5030700164" description="Translocon-associated protein subunit alpha" evidence="2">
    <location>
        <begin position="21"/>
        <end position="226"/>
    </location>
</feature>
<dbReference type="GO" id="GO:0005783">
    <property type="term" value="C:endoplasmic reticulum"/>
    <property type="evidence" value="ECO:0007669"/>
    <property type="project" value="TreeGrafter"/>
</dbReference>
<organism evidence="3">
    <name type="scientific">Chlamydomonas leiostraca</name>
    <dbReference type="NCBI Taxonomy" id="1034604"/>
    <lineage>
        <taxon>Eukaryota</taxon>
        <taxon>Viridiplantae</taxon>
        <taxon>Chlorophyta</taxon>
        <taxon>core chlorophytes</taxon>
        <taxon>Chlorophyceae</taxon>
        <taxon>CS clade</taxon>
        <taxon>Chlamydomonadales</taxon>
        <taxon>Chlamydomonadaceae</taxon>
        <taxon>Chlamydomonas</taxon>
    </lineage>
</organism>
<dbReference type="Pfam" id="PF05753">
    <property type="entry name" value="TRAP_beta"/>
    <property type="match status" value="1"/>
</dbReference>
<evidence type="ECO:0000256" key="1">
    <source>
        <dbReference type="SAM" id="Phobius"/>
    </source>
</evidence>
<accession>A0A7S0RVC1</accession>
<protein>
    <recommendedName>
        <fullName evidence="4">Translocon-associated protein subunit alpha</fullName>
    </recommendedName>
</protein>
<keyword evidence="1" id="KW-0472">Membrane</keyword>
<name>A0A7S0RVC1_9CHLO</name>
<evidence type="ECO:0000313" key="3">
    <source>
        <dbReference type="EMBL" id="CAD8687114.1"/>
    </source>
</evidence>
<dbReference type="PANTHER" id="PTHR12861">
    <property type="entry name" value="TRANSLOCON-ASSOCIATED PROTEIN, BETA SUBUNIT PRECURSOR TRAP-BETA SIGNAL SEQUENCE RECEPTOR BETA SUBUNIT"/>
    <property type="match status" value="1"/>
</dbReference>
<feature type="signal peptide" evidence="2">
    <location>
        <begin position="1"/>
        <end position="20"/>
    </location>
</feature>
<keyword evidence="2" id="KW-0732">Signal</keyword>
<sequence>MRKFLAILGALLLVSSGVFAADADVEDDTYEDEERALLIVHKLIVGDNGDLAYPLLVQGRNVTVKLFVYNSGSATASDVSVTDVLPPNAELLDGKLSHTWAKIAAGSQVESSYVLKFTSGGSMDVQFLPQATVNYKADSSSEQVGESSRVGIFLLTPVQQIQRYALIVGTYASLGICRTPEQWRNMAIFLAVVGAVIGGNAAAKGFSTTRTNTRRKKALQELEKQD</sequence>
<reference evidence="3" key="1">
    <citation type="submission" date="2021-01" db="EMBL/GenBank/DDBJ databases">
        <authorList>
            <person name="Corre E."/>
            <person name="Pelletier E."/>
            <person name="Niang G."/>
            <person name="Scheremetjew M."/>
            <person name="Finn R."/>
            <person name="Kale V."/>
            <person name="Holt S."/>
            <person name="Cochrane G."/>
            <person name="Meng A."/>
            <person name="Brown T."/>
            <person name="Cohen L."/>
        </authorList>
    </citation>
    <scope>NUCLEOTIDE SEQUENCE</scope>
    <source>
        <strain evidence="3">SAG 11-49</strain>
    </source>
</reference>
<gene>
    <name evidence="3" type="ORF">CLEI1391_LOCUS13263</name>
</gene>
<dbReference type="PANTHER" id="PTHR12861:SF3">
    <property type="entry name" value="TRANSLOCON-ASSOCIATED PROTEIN SUBUNIT BETA"/>
    <property type="match status" value="1"/>
</dbReference>
<evidence type="ECO:0008006" key="4">
    <source>
        <dbReference type="Google" id="ProtNLM"/>
    </source>
</evidence>